<dbReference type="EMBL" id="CM002923">
    <property type="protein sequence ID" value="KGN62964.1"/>
    <property type="molecule type" value="Genomic_DNA"/>
</dbReference>
<reference evidence="5 6" key="1">
    <citation type="journal article" date="2009" name="Nat. Genet.">
        <title>The genome of the cucumber, Cucumis sativus L.</title>
        <authorList>
            <person name="Huang S."/>
            <person name="Li R."/>
            <person name="Zhang Z."/>
            <person name="Li L."/>
            <person name="Gu X."/>
            <person name="Fan W."/>
            <person name="Lucas W.J."/>
            <person name="Wang X."/>
            <person name="Xie B."/>
            <person name="Ni P."/>
            <person name="Ren Y."/>
            <person name="Zhu H."/>
            <person name="Li J."/>
            <person name="Lin K."/>
            <person name="Jin W."/>
            <person name="Fei Z."/>
            <person name="Li G."/>
            <person name="Staub J."/>
            <person name="Kilian A."/>
            <person name="van der Vossen E.A."/>
            <person name="Wu Y."/>
            <person name="Guo J."/>
            <person name="He J."/>
            <person name="Jia Z."/>
            <person name="Ren Y."/>
            <person name="Tian G."/>
            <person name="Lu Y."/>
            <person name="Ruan J."/>
            <person name="Qian W."/>
            <person name="Wang M."/>
            <person name="Huang Q."/>
            <person name="Li B."/>
            <person name="Xuan Z."/>
            <person name="Cao J."/>
            <person name="Asan"/>
            <person name="Wu Z."/>
            <person name="Zhang J."/>
            <person name="Cai Q."/>
            <person name="Bai Y."/>
            <person name="Zhao B."/>
            <person name="Han Y."/>
            <person name="Li Y."/>
            <person name="Li X."/>
            <person name="Wang S."/>
            <person name="Shi Q."/>
            <person name="Liu S."/>
            <person name="Cho W.K."/>
            <person name="Kim J.Y."/>
            <person name="Xu Y."/>
            <person name="Heller-Uszynska K."/>
            <person name="Miao H."/>
            <person name="Cheng Z."/>
            <person name="Zhang S."/>
            <person name="Wu J."/>
            <person name="Yang Y."/>
            <person name="Kang H."/>
            <person name="Li M."/>
            <person name="Liang H."/>
            <person name="Ren X."/>
            <person name="Shi Z."/>
            <person name="Wen M."/>
            <person name="Jian M."/>
            <person name="Yang H."/>
            <person name="Zhang G."/>
            <person name="Yang Z."/>
            <person name="Chen R."/>
            <person name="Liu S."/>
            <person name="Li J."/>
            <person name="Ma L."/>
            <person name="Liu H."/>
            <person name="Zhou Y."/>
            <person name="Zhao J."/>
            <person name="Fang X."/>
            <person name="Li G."/>
            <person name="Fang L."/>
            <person name="Li Y."/>
            <person name="Liu D."/>
            <person name="Zheng H."/>
            <person name="Zhang Y."/>
            <person name="Qin N."/>
            <person name="Li Z."/>
            <person name="Yang G."/>
            <person name="Yang S."/>
            <person name="Bolund L."/>
            <person name="Kristiansen K."/>
            <person name="Zheng H."/>
            <person name="Li S."/>
            <person name="Zhang X."/>
            <person name="Yang H."/>
            <person name="Wang J."/>
            <person name="Sun R."/>
            <person name="Zhang B."/>
            <person name="Jiang S."/>
            <person name="Wang J."/>
            <person name="Du Y."/>
            <person name="Li S."/>
        </authorList>
    </citation>
    <scope>NUCLEOTIDE SEQUENCE [LARGE SCALE GENOMIC DNA]</scope>
    <source>
        <strain evidence="6">cv. 9930</strain>
    </source>
</reference>
<feature type="region of interest" description="Disordered" evidence="2">
    <location>
        <begin position="27"/>
        <end position="59"/>
    </location>
</feature>
<feature type="domain" description="Bifunctional inhibitor/plant lipid transfer protein/seed storage helical" evidence="4">
    <location>
        <begin position="63"/>
        <end position="144"/>
    </location>
</feature>
<dbReference type="OrthoDB" id="696558at2759"/>
<dbReference type="OMA" id="ITACESC"/>
<evidence type="ECO:0000313" key="6">
    <source>
        <dbReference type="Proteomes" id="UP000029981"/>
    </source>
</evidence>
<dbReference type="STRING" id="3659.A0A0A0LPN2"/>
<reference evidence="5 6" key="4">
    <citation type="journal article" date="2011" name="BMC Genomics">
        <title>RNA-Seq improves annotation of protein-coding genes in the cucumber genome.</title>
        <authorList>
            <person name="Li Z."/>
            <person name="Zhang Z."/>
            <person name="Yan P."/>
            <person name="Huang S."/>
            <person name="Fei Z."/>
            <person name="Lin K."/>
        </authorList>
    </citation>
    <scope>NUCLEOTIDE SEQUENCE [LARGE SCALE GENOMIC DNA]</scope>
    <source>
        <strain evidence="6">cv. 9930</strain>
    </source>
</reference>
<keyword evidence="3" id="KW-0732">Signal</keyword>
<keyword evidence="6" id="KW-1185">Reference proteome</keyword>
<protein>
    <submittedName>
        <fullName evidence="5">Proline-rich protein DC2.15</fullName>
    </submittedName>
</protein>
<evidence type="ECO:0000256" key="1">
    <source>
        <dbReference type="ARBA" id="ARBA00008965"/>
    </source>
</evidence>
<feature type="signal peptide" evidence="3">
    <location>
        <begin position="1"/>
        <end position="23"/>
    </location>
</feature>
<dbReference type="Proteomes" id="UP000029981">
    <property type="component" value="Chromosome 2"/>
</dbReference>
<comment type="similarity">
    <text evidence="1">Belongs to the plant LTP family. PEARLI1 subfamily.</text>
</comment>
<accession>A0A0A0LPN2</accession>
<dbReference type="Gramene" id="KGN62964">
    <property type="protein sequence ID" value="KGN62964"/>
    <property type="gene ID" value="Csa_2G381890"/>
</dbReference>
<organism evidence="5 6">
    <name type="scientific">Cucumis sativus</name>
    <name type="common">Cucumber</name>
    <dbReference type="NCBI Taxonomy" id="3659"/>
    <lineage>
        <taxon>Eukaryota</taxon>
        <taxon>Viridiplantae</taxon>
        <taxon>Streptophyta</taxon>
        <taxon>Embryophyta</taxon>
        <taxon>Tracheophyta</taxon>
        <taxon>Spermatophyta</taxon>
        <taxon>Magnoliopsida</taxon>
        <taxon>eudicotyledons</taxon>
        <taxon>Gunneridae</taxon>
        <taxon>Pentapetalae</taxon>
        <taxon>rosids</taxon>
        <taxon>fabids</taxon>
        <taxon>Cucurbitales</taxon>
        <taxon>Cucurbitaceae</taxon>
        <taxon>Benincaseae</taxon>
        <taxon>Cucumis</taxon>
    </lineage>
</organism>
<reference evidence="5 6" key="2">
    <citation type="journal article" date="2009" name="PLoS ONE">
        <title>An integrated genetic and cytogenetic map of the cucumber genome.</title>
        <authorList>
            <person name="Ren Y."/>
            <person name="Zhang Z."/>
            <person name="Liu J."/>
            <person name="Staub J.E."/>
            <person name="Han Y."/>
            <person name="Cheng Z."/>
            <person name="Li X."/>
            <person name="Lu J."/>
            <person name="Miao H."/>
            <person name="Kang H."/>
            <person name="Xie B."/>
            <person name="Gu X."/>
            <person name="Wang X."/>
            <person name="Du Y."/>
            <person name="Jin W."/>
            <person name="Huang S."/>
        </authorList>
    </citation>
    <scope>NUCLEOTIDE SEQUENCE [LARGE SCALE GENOMIC DNA]</scope>
    <source>
        <strain evidence="6">cv. 9930</strain>
    </source>
</reference>
<dbReference type="Gene3D" id="1.10.110.10">
    <property type="entry name" value="Plant lipid-transfer and hydrophobic proteins"/>
    <property type="match status" value="1"/>
</dbReference>
<dbReference type="SMART" id="SM00499">
    <property type="entry name" value="AAI"/>
    <property type="match status" value="1"/>
</dbReference>
<feature type="chain" id="PRO_5001966339" evidence="3">
    <location>
        <begin position="24"/>
        <end position="145"/>
    </location>
</feature>
<dbReference type="Pfam" id="PF14547">
    <property type="entry name" value="Hydrophob_seed"/>
    <property type="match status" value="1"/>
</dbReference>
<evidence type="ECO:0000256" key="3">
    <source>
        <dbReference type="SAM" id="SignalP"/>
    </source>
</evidence>
<feature type="compositionally biased region" description="Low complexity" evidence="2">
    <location>
        <begin position="44"/>
        <end position="59"/>
    </location>
</feature>
<dbReference type="CDD" id="cd01958">
    <property type="entry name" value="HPS_like"/>
    <property type="match status" value="1"/>
</dbReference>
<evidence type="ECO:0000259" key="4">
    <source>
        <dbReference type="SMART" id="SM00499"/>
    </source>
</evidence>
<dbReference type="InterPro" id="IPR051636">
    <property type="entry name" value="Plant_LTP/defense-related"/>
</dbReference>
<evidence type="ECO:0000256" key="2">
    <source>
        <dbReference type="SAM" id="MobiDB-lite"/>
    </source>
</evidence>
<dbReference type="InterPro" id="IPR036312">
    <property type="entry name" value="Bifun_inhib/LTP/seed_sf"/>
</dbReference>
<dbReference type="KEGG" id="csv:101215666"/>
<evidence type="ECO:0000313" key="5">
    <source>
        <dbReference type="EMBL" id="KGN62964.1"/>
    </source>
</evidence>
<reference evidence="5 6" key="3">
    <citation type="journal article" date="2010" name="BMC Genomics">
        <title>Transcriptome sequencing and comparative analysis of cucumber flowers with different sex types.</title>
        <authorList>
            <person name="Guo S."/>
            <person name="Zheng Y."/>
            <person name="Joung J.G."/>
            <person name="Liu S."/>
            <person name="Zhang Z."/>
            <person name="Crasta O.R."/>
            <person name="Sobral B.W."/>
            <person name="Xu Y."/>
            <person name="Huang S."/>
            <person name="Fei Z."/>
        </authorList>
    </citation>
    <scope>NUCLEOTIDE SEQUENCE [LARGE SCALE GENOMIC DNA]</scope>
    <source>
        <strain evidence="6">cv. 9930</strain>
    </source>
</reference>
<dbReference type="PANTHER" id="PTHR31731">
    <property type="match status" value="1"/>
</dbReference>
<dbReference type="AlphaFoldDB" id="A0A0A0LPN2"/>
<proteinExistence type="inferred from homology"/>
<dbReference type="SUPFAM" id="SSF47699">
    <property type="entry name" value="Bifunctional inhibitor/lipid-transfer protein/seed storage 2S albumin"/>
    <property type="match status" value="1"/>
</dbReference>
<dbReference type="eggNOG" id="ENOG502S1CU">
    <property type="taxonomic scope" value="Eukaryota"/>
</dbReference>
<dbReference type="InterPro" id="IPR016140">
    <property type="entry name" value="Bifunc_inhib/LTP/seed_store"/>
</dbReference>
<dbReference type="InterPro" id="IPR027923">
    <property type="entry name" value="Hydrophob_seed_dom"/>
</dbReference>
<name>A0A0A0LPN2_CUCSA</name>
<sequence>MASKSLSLPTILLLSLLLCSALATPCDQPKTKPAPSVPKKKPAIPKIIRPPAASSPAVQSSYCPKDTLKLGVCADILGIGSTVIGSPVSNNCCALLSGLTDVEAAACLCTAIKANVLGINLNIPVSISLLISSCQKTLPDGYQCK</sequence>
<gene>
    <name evidence="5" type="ORF">Csa_2G381890</name>
</gene>